<dbReference type="Pfam" id="PF00664">
    <property type="entry name" value="ABC_membrane"/>
    <property type="match status" value="1"/>
</dbReference>
<keyword evidence="2 7" id="KW-0812">Transmembrane</keyword>
<feature type="transmembrane region" description="Helical" evidence="7">
    <location>
        <begin position="158"/>
        <end position="177"/>
    </location>
</feature>
<dbReference type="PANTHER" id="PTHR24221">
    <property type="entry name" value="ATP-BINDING CASSETTE SUB-FAMILY B"/>
    <property type="match status" value="1"/>
</dbReference>
<sequence>MFVRFSVLLRLLPFLAGQRSRLALYLTLLLTSALLAVVVPLTFQRVVDDGLAAGATGVALAWTGVALALGLVAAGAGAVANASGAEVGGRIVEALRVKLFEQIIAQPYAFHAQSKAGAVVSRLTRSPRAAQNLIQAIFGTLVGQGVLLVLALGALARLSLAATLVVLAVAPMFLLPFRMFNRRLFAAGHEGTVAAGEAEHFLTERLNVEGAVSRHLLHSHPAESAAYVALAARIRAAMVARNAGFYGAQFFTSALAALGVAGAYAAGALQGATVGQIVAMAALVKLVYDPLVQFGIQGLSLSDGIIELERMFAVLDLPVPRRAGEQTLDAPARRMTFGQVWFRHPAPGTATLPDLAAESAAAREQDWAVAGLSFSLVPGGTTALVGASGAGKSTTALLAVGVHQPSRGRIRINDVDLADLSPAARHRAVGMVTQDVFVLHASLRANLTVARPEATDEQITEALRRAQLAALIDTLPQGLDTTVGDRGFRLSGGERQRLSLARLFLADPDIVILDEATAHLDTLTEAALHEAMTHHLAGRTMLVIAHRTSTIENADQTVRLDRGRVAGIESAVAGS</sequence>
<keyword evidence="6 7" id="KW-0472">Membrane</keyword>
<dbReference type="GO" id="GO:0016887">
    <property type="term" value="F:ATP hydrolysis activity"/>
    <property type="evidence" value="ECO:0007669"/>
    <property type="project" value="InterPro"/>
</dbReference>
<dbReference type="EMBL" id="FOOI01000011">
    <property type="protein sequence ID" value="SFH05281.1"/>
    <property type="molecule type" value="Genomic_DNA"/>
</dbReference>
<evidence type="ECO:0000256" key="2">
    <source>
        <dbReference type="ARBA" id="ARBA00022692"/>
    </source>
</evidence>
<dbReference type="SUPFAM" id="SSF90123">
    <property type="entry name" value="ABC transporter transmembrane region"/>
    <property type="match status" value="1"/>
</dbReference>
<dbReference type="OrthoDB" id="9806127at2"/>
<dbReference type="RefSeq" id="WP_092885328.1">
    <property type="nucleotide sequence ID" value="NZ_FOOI01000011.1"/>
</dbReference>
<dbReference type="PANTHER" id="PTHR24221:SF654">
    <property type="entry name" value="ATP-BINDING CASSETTE SUB-FAMILY B MEMBER 6"/>
    <property type="match status" value="1"/>
</dbReference>
<dbReference type="PROSITE" id="PS00211">
    <property type="entry name" value="ABC_TRANSPORTER_1"/>
    <property type="match status" value="1"/>
</dbReference>
<evidence type="ECO:0000256" key="6">
    <source>
        <dbReference type="ARBA" id="ARBA00023136"/>
    </source>
</evidence>
<feature type="domain" description="ABC transporter" evidence="8">
    <location>
        <begin position="350"/>
        <end position="575"/>
    </location>
</feature>
<dbReference type="Proteomes" id="UP000199052">
    <property type="component" value="Unassembled WGS sequence"/>
</dbReference>
<dbReference type="GO" id="GO:0034040">
    <property type="term" value="F:ATPase-coupled lipid transmembrane transporter activity"/>
    <property type="evidence" value="ECO:0007669"/>
    <property type="project" value="TreeGrafter"/>
</dbReference>
<evidence type="ECO:0000256" key="5">
    <source>
        <dbReference type="ARBA" id="ARBA00022989"/>
    </source>
</evidence>
<dbReference type="GO" id="GO:0140359">
    <property type="term" value="F:ABC-type transporter activity"/>
    <property type="evidence" value="ECO:0007669"/>
    <property type="project" value="InterPro"/>
</dbReference>
<dbReference type="GO" id="GO:0005886">
    <property type="term" value="C:plasma membrane"/>
    <property type="evidence" value="ECO:0007669"/>
    <property type="project" value="UniProtKB-SubCell"/>
</dbReference>
<evidence type="ECO:0000313" key="11">
    <source>
        <dbReference type="EMBL" id="SFH05281.1"/>
    </source>
</evidence>
<name>A0A1I2X027_9ACTN</name>
<evidence type="ECO:0000256" key="3">
    <source>
        <dbReference type="ARBA" id="ARBA00022741"/>
    </source>
</evidence>
<proteinExistence type="predicted"/>
<reference evidence="10 13" key="2">
    <citation type="submission" date="2020-07" db="EMBL/GenBank/DDBJ databases">
        <title>Sequencing the genomes of 1000 actinobacteria strains.</title>
        <authorList>
            <person name="Klenk H.-P."/>
        </authorList>
    </citation>
    <scope>NUCLEOTIDE SEQUENCE [LARGE SCALE GENOMIC DNA]</scope>
    <source>
        <strain evidence="10 13">DSM 45117</strain>
    </source>
</reference>
<dbReference type="InterPro" id="IPR027417">
    <property type="entry name" value="P-loop_NTPase"/>
</dbReference>
<comment type="subcellular location">
    <subcellularLocation>
        <location evidence="1">Cell membrane</location>
        <topology evidence="1">Multi-pass membrane protein</topology>
    </subcellularLocation>
</comment>
<evidence type="ECO:0000256" key="7">
    <source>
        <dbReference type="SAM" id="Phobius"/>
    </source>
</evidence>
<feature type="transmembrane region" description="Helical" evidence="7">
    <location>
        <begin position="132"/>
        <end position="152"/>
    </location>
</feature>
<keyword evidence="4 11" id="KW-0067">ATP-binding</keyword>
<dbReference type="GO" id="GO:0005524">
    <property type="term" value="F:ATP binding"/>
    <property type="evidence" value="ECO:0007669"/>
    <property type="project" value="UniProtKB-KW"/>
</dbReference>
<keyword evidence="3" id="KW-0547">Nucleotide-binding</keyword>
<dbReference type="Proteomes" id="UP000533017">
    <property type="component" value="Unassembled WGS sequence"/>
</dbReference>
<evidence type="ECO:0000256" key="1">
    <source>
        <dbReference type="ARBA" id="ARBA00004651"/>
    </source>
</evidence>
<evidence type="ECO:0000259" key="8">
    <source>
        <dbReference type="PROSITE" id="PS50893"/>
    </source>
</evidence>
<dbReference type="InterPro" id="IPR003439">
    <property type="entry name" value="ABC_transporter-like_ATP-bd"/>
</dbReference>
<evidence type="ECO:0000259" key="9">
    <source>
        <dbReference type="PROSITE" id="PS50929"/>
    </source>
</evidence>
<feature type="domain" description="ABC transmembrane type-1" evidence="9">
    <location>
        <begin position="23"/>
        <end position="303"/>
    </location>
</feature>
<keyword evidence="13" id="KW-1185">Reference proteome</keyword>
<feature type="transmembrane region" description="Helical" evidence="7">
    <location>
        <begin position="243"/>
        <end position="265"/>
    </location>
</feature>
<dbReference type="InterPro" id="IPR039421">
    <property type="entry name" value="Type_1_exporter"/>
</dbReference>
<dbReference type="Pfam" id="PF00005">
    <property type="entry name" value="ABC_tran"/>
    <property type="match status" value="1"/>
</dbReference>
<dbReference type="Gene3D" id="3.40.50.300">
    <property type="entry name" value="P-loop containing nucleotide triphosphate hydrolases"/>
    <property type="match status" value="1"/>
</dbReference>
<feature type="transmembrane region" description="Helical" evidence="7">
    <location>
        <begin position="22"/>
        <end position="43"/>
    </location>
</feature>
<dbReference type="Gene3D" id="1.20.1560.10">
    <property type="entry name" value="ABC transporter type 1, transmembrane domain"/>
    <property type="match status" value="1"/>
</dbReference>
<dbReference type="AlphaFoldDB" id="A0A1I2X027"/>
<gene>
    <name evidence="10" type="ORF">FHR37_003999</name>
    <name evidence="11" type="ORF">SAMN05421678_111119</name>
</gene>
<keyword evidence="5 7" id="KW-1133">Transmembrane helix</keyword>
<dbReference type="SUPFAM" id="SSF52540">
    <property type="entry name" value="P-loop containing nucleoside triphosphate hydrolases"/>
    <property type="match status" value="1"/>
</dbReference>
<evidence type="ECO:0000313" key="13">
    <source>
        <dbReference type="Proteomes" id="UP000533017"/>
    </source>
</evidence>
<protein>
    <submittedName>
        <fullName evidence="10">ATP-binding cassette subfamily B protein</fullName>
    </submittedName>
    <submittedName>
        <fullName evidence="11">ATP-binding cassette, subfamily B</fullName>
    </submittedName>
</protein>
<dbReference type="EMBL" id="JACBZA010000001">
    <property type="protein sequence ID" value="NYH85148.1"/>
    <property type="molecule type" value="Genomic_DNA"/>
</dbReference>
<organism evidence="11 12">
    <name type="scientific">Actinopolymorpha cephalotaxi</name>
    <dbReference type="NCBI Taxonomy" id="504797"/>
    <lineage>
        <taxon>Bacteria</taxon>
        <taxon>Bacillati</taxon>
        <taxon>Actinomycetota</taxon>
        <taxon>Actinomycetes</taxon>
        <taxon>Propionibacteriales</taxon>
        <taxon>Actinopolymorphaceae</taxon>
        <taxon>Actinopolymorpha</taxon>
    </lineage>
</organism>
<feature type="transmembrane region" description="Helical" evidence="7">
    <location>
        <begin position="55"/>
        <end position="80"/>
    </location>
</feature>
<dbReference type="PROSITE" id="PS50929">
    <property type="entry name" value="ABC_TM1F"/>
    <property type="match status" value="1"/>
</dbReference>
<dbReference type="InterPro" id="IPR003593">
    <property type="entry name" value="AAA+_ATPase"/>
</dbReference>
<dbReference type="SMART" id="SM00382">
    <property type="entry name" value="AAA"/>
    <property type="match status" value="1"/>
</dbReference>
<evidence type="ECO:0000313" key="12">
    <source>
        <dbReference type="Proteomes" id="UP000199052"/>
    </source>
</evidence>
<dbReference type="InterPro" id="IPR036640">
    <property type="entry name" value="ABC1_TM_sf"/>
</dbReference>
<evidence type="ECO:0000313" key="10">
    <source>
        <dbReference type="EMBL" id="NYH85148.1"/>
    </source>
</evidence>
<accession>A0A1I2X027</accession>
<reference evidence="11 12" key="1">
    <citation type="submission" date="2016-10" db="EMBL/GenBank/DDBJ databases">
        <authorList>
            <person name="de Groot N.N."/>
        </authorList>
    </citation>
    <scope>NUCLEOTIDE SEQUENCE [LARGE SCALE GENOMIC DNA]</scope>
    <source>
        <strain evidence="11 12">CPCC 202808</strain>
    </source>
</reference>
<dbReference type="InterPro" id="IPR017871">
    <property type="entry name" value="ABC_transporter-like_CS"/>
</dbReference>
<dbReference type="PROSITE" id="PS50893">
    <property type="entry name" value="ABC_TRANSPORTER_2"/>
    <property type="match status" value="1"/>
</dbReference>
<dbReference type="STRING" id="504797.SAMN05421678_111119"/>
<dbReference type="InterPro" id="IPR011527">
    <property type="entry name" value="ABC1_TM_dom"/>
</dbReference>
<evidence type="ECO:0000256" key="4">
    <source>
        <dbReference type="ARBA" id="ARBA00022840"/>
    </source>
</evidence>